<gene>
    <name evidence="2" type="ORF">SAMN04488060_1702</name>
</gene>
<organism evidence="2 3">
    <name type="scientific">Qipengyuania nanhaisediminis</name>
    <dbReference type="NCBI Taxonomy" id="604088"/>
    <lineage>
        <taxon>Bacteria</taxon>
        <taxon>Pseudomonadati</taxon>
        <taxon>Pseudomonadota</taxon>
        <taxon>Alphaproteobacteria</taxon>
        <taxon>Sphingomonadales</taxon>
        <taxon>Erythrobacteraceae</taxon>
        <taxon>Qipengyuania</taxon>
    </lineage>
</organism>
<sequence>MKYSEGNPDALKKKFWLAMSDSPFVFLELDGRSDTAVPMTAQLDKDADSSIWFFTQKNSTFAQLGKVTASFAGKDHDMFARFDGTLSVETSKERFDQFWNNFVEAWYDGGKDDPDILFLRMDLGDAEIWSGDLGLLNTAKMALGMNVHDEAEERHADKVDL</sequence>
<dbReference type="STRING" id="604088.SAMN04488060_1702"/>
<dbReference type="InterPro" id="IPR038725">
    <property type="entry name" value="YdaG_split_barrel_FMN-bd"/>
</dbReference>
<keyword evidence="3" id="KW-1185">Reference proteome</keyword>
<dbReference type="InterPro" id="IPR012349">
    <property type="entry name" value="Split_barrel_FMN-bd"/>
</dbReference>
<proteinExistence type="predicted"/>
<dbReference type="OrthoDB" id="1432662at2"/>
<name>A0A1I5N0G1_9SPHN</name>
<dbReference type="PANTHER" id="PTHR34818">
    <property type="entry name" value="PROTEIN BLI-3"/>
    <property type="match status" value="1"/>
</dbReference>
<feature type="domain" description="General stress protein FMN-binding split barrel" evidence="1">
    <location>
        <begin position="13"/>
        <end position="137"/>
    </location>
</feature>
<dbReference type="SUPFAM" id="SSF50475">
    <property type="entry name" value="FMN-binding split barrel"/>
    <property type="match status" value="1"/>
</dbReference>
<evidence type="ECO:0000259" key="1">
    <source>
        <dbReference type="Pfam" id="PF16242"/>
    </source>
</evidence>
<dbReference type="PANTHER" id="PTHR34818:SF1">
    <property type="entry name" value="PROTEIN BLI-3"/>
    <property type="match status" value="1"/>
</dbReference>
<evidence type="ECO:0000313" key="2">
    <source>
        <dbReference type="EMBL" id="SFP15298.1"/>
    </source>
</evidence>
<dbReference type="Gene3D" id="2.30.110.10">
    <property type="entry name" value="Electron Transport, Fmn-binding Protein, Chain A"/>
    <property type="match status" value="1"/>
</dbReference>
<accession>A0A1I5N0G1</accession>
<dbReference type="AlphaFoldDB" id="A0A1I5N0G1"/>
<protein>
    <submittedName>
        <fullName evidence="2">General stress protein 26</fullName>
    </submittedName>
</protein>
<dbReference type="EMBL" id="FOWZ01000002">
    <property type="protein sequence ID" value="SFP15298.1"/>
    <property type="molecule type" value="Genomic_DNA"/>
</dbReference>
<dbReference type="Pfam" id="PF16242">
    <property type="entry name" value="Pyrid_ox_like"/>
    <property type="match status" value="1"/>
</dbReference>
<dbReference type="RefSeq" id="WP_090479930.1">
    <property type="nucleotide sequence ID" value="NZ_FOWZ01000002.1"/>
</dbReference>
<evidence type="ECO:0000313" key="3">
    <source>
        <dbReference type="Proteomes" id="UP000199331"/>
    </source>
</evidence>
<dbReference type="InterPro" id="IPR052917">
    <property type="entry name" value="Stress-Dev_Protein"/>
</dbReference>
<reference evidence="3" key="1">
    <citation type="submission" date="2016-10" db="EMBL/GenBank/DDBJ databases">
        <authorList>
            <person name="Varghese N."/>
            <person name="Submissions S."/>
        </authorList>
    </citation>
    <scope>NUCLEOTIDE SEQUENCE [LARGE SCALE GENOMIC DNA]</scope>
    <source>
        <strain evidence="3">CGMCC 1.7715</strain>
    </source>
</reference>
<dbReference type="Proteomes" id="UP000199331">
    <property type="component" value="Unassembled WGS sequence"/>
</dbReference>